<gene>
    <name evidence="11" type="ORF">MEUPH1_LOCUS1657</name>
</gene>
<dbReference type="Proteomes" id="UP001160148">
    <property type="component" value="Unassembled WGS sequence"/>
</dbReference>
<protein>
    <submittedName>
        <fullName evidence="11">Uncharacterized protein</fullName>
    </submittedName>
</protein>
<comment type="subcellular location">
    <subcellularLocation>
        <location evidence="1">Cell membrane</location>
        <topology evidence="1">Multi-pass membrane protein</topology>
    </subcellularLocation>
</comment>
<evidence type="ECO:0000256" key="4">
    <source>
        <dbReference type="ARBA" id="ARBA00022692"/>
    </source>
</evidence>
<keyword evidence="5" id="KW-0552">Olfaction</keyword>
<evidence type="ECO:0000313" key="11">
    <source>
        <dbReference type="EMBL" id="CAI6344534.1"/>
    </source>
</evidence>
<evidence type="ECO:0000256" key="9">
    <source>
        <dbReference type="ARBA" id="ARBA00023224"/>
    </source>
</evidence>
<dbReference type="PANTHER" id="PTHR21137">
    <property type="entry name" value="ODORANT RECEPTOR"/>
    <property type="match status" value="1"/>
</dbReference>
<dbReference type="InterPro" id="IPR004117">
    <property type="entry name" value="7tm6_olfct_rcpt"/>
</dbReference>
<dbReference type="GO" id="GO:0005549">
    <property type="term" value="F:odorant binding"/>
    <property type="evidence" value="ECO:0007669"/>
    <property type="project" value="InterPro"/>
</dbReference>
<keyword evidence="6 10" id="KW-1133">Transmembrane helix</keyword>
<evidence type="ECO:0000256" key="8">
    <source>
        <dbReference type="ARBA" id="ARBA00023170"/>
    </source>
</evidence>
<keyword evidence="7 10" id="KW-0472">Membrane</keyword>
<keyword evidence="8" id="KW-0675">Receptor</keyword>
<comment type="caution">
    <text evidence="11">The sequence shown here is derived from an EMBL/GenBank/DDBJ whole genome shotgun (WGS) entry which is preliminary data.</text>
</comment>
<dbReference type="GO" id="GO:0004984">
    <property type="term" value="F:olfactory receptor activity"/>
    <property type="evidence" value="ECO:0007669"/>
    <property type="project" value="InterPro"/>
</dbReference>
<evidence type="ECO:0000313" key="12">
    <source>
        <dbReference type="Proteomes" id="UP001160148"/>
    </source>
</evidence>
<keyword evidence="2" id="KW-1003">Cell membrane</keyword>
<keyword evidence="4 10" id="KW-0812">Transmembrane</keyword>
<keyword evidence="12" id="KW-1185">Reference proteome</keyword>
<dbReference type="EMBL" id="CARXXK010000001">
    <property type="protein sequence ID" value="CAI6344534.1"/>
    <property type="molecule type" value="Genomic_DNA"/>
</dbReference>
<evidence type="ECO:0000256" key="2">
    <source>
        <dbReference type="ARBA" id="ARBA00022475"/>
    </source>
</evidence>
<dbReference type="PANTHER" id="PTHR21137:SF35">
    <property type="entry name" value="ODORANT RECEPTOR 19A-RELATED"/>
    <property type="match status" value="1"/>
</dbReference>
<dbReference type="GO" id="GO:0007165">
    <property type="term" value="P:signal transduction"/>
    <property type="evidence" value="ECO:0007669"/>
    <property type="project" value="UniProtKB-KW"/>
</dbReference>
<evidence type="ECO:0000256" key="10">
    <source>
        <dbReference type="SAM" id="Phobius"/>
    </source>
</evidence>
<dbReference type="GO" id="GO:0005886">
    <property type="term" value="C:plasma membrane"/>
    <property type="evidence" value="ECO:0007669"/>
    <property type="project" value="UniProtKB-SubCell"/>
</dbReference>
<name>A0AAV0VJZ0_9HEMI</name>
<evidence type="ECO:0000256" key="5">
    <source>
        <dbReference type="ARBA" id="ARBA00022725"/>
    </source>
</evidence>
<evidence type="ECO:0000256" key="3">
    <source>
        <dbReference type="ARBA" id="ARBA00022606"/>
    </source>
</evidence>
<proteinExistence type="predicted"/>
<evidence type="ECO:0000256" key="7">
    <source>
        <dbReference type="ARBA" id="ARBA00023136"/>
    </source>
</evidence>
<feature type="transmembrane region" description="Helical" evidence="10">
    <location>
        <begin position="61"/>
        <end position="84"/>
    </location>
</feature>
<keyword evidence="3" id="KW-0716">Sensory transduction</keyword>
<reference evidence="11 12" key="1">
    <citation type="submission" date="2023-01" db="EMBL/GenBank/DDBJ databases">
        <authorList>
            <person name="Whitehead M."/>
        </authorList>
    </citation>
    <scope>NUCLEOTIDE SEQUENCE [LARGE SCALE GENOMIC DNA]</scope>
</reference>
<accession>A0AAV0VJZ0</accession>
<keyword evidence="9" id="KW-0807">Transducer</keyword>
<dbReference type="Pfam" id="PF02949">
    <property type="entry name" value="7tm_6"/>
    <property type="match status" value="1"/>
</dbReference>
<sequence length="198" mass="23423">MLSTAFESAGHKSLHSPNNNIDNKIALSNENIKYVDQYNDLKTLILDHQNILKKYDEFLSIFHPTMLLQVFVVSCSIIVFWFILLTSFMEDDFTQYMAFRSIESIFGIPFCTSQMYMSCFVFTTLNIKKDAISFALYSSNWTEMKMKYKKLILLTMRMNDAHQKKFHYTMTRTINIEIFYQTMRVCYTIVNVMLNCKK</sequence>
<evidence type="ECO:0000256" key="6">
    <source>
        <dbReference type="ARBA" id="ARBA00022989"/>
    </source>
</evidence>
<dbReference type="AlphaFoldDB" id="A0AAV0VJZ0"/>
<feature type="transmembrane region" description="Helical" evidence="10">
    <location>
        <begin position="104"/>
        <end position="125"/>
    </location>
</feature>
<evidence type="ECO:0000256" key="1">
    <source>
        <dbReference type="ARBA" id="ARBA00004651"/>
    </source>
</evidence>
<organism evidence="11 12">
    <name type="scientific">Macrosiphum euphorbiae</name>
    <name type="common">potato aphid</name>
    <dbReference type="NCBI Taxonomy" id="13131"/>
    <lineage>
        <taxon>Eukaryota</taxon>
        <taxon>Metazoa</taxon>
        <taxon>Ecdysozoa</taxon>
        <taxon>Arthropoda</taxon>
        <taxon>Hexapoda</taxon>
        <taxon>Insecta</taxon>
        <taxon>Pterygota</taxon>
        <taxon>Neoptera</taxon>
        <taxon>Paraneoptera</taxon>
        <taxon>Hemiptera</taxon>
        <taxon>Sternorrhyncha</taxon>
        <taxon>Aphidomorpha</taxon>
        <taxon>Aphidoidea</taxon>
        <taxon>Aphididae</taxon>
        <taxon>Macrosiphini</taxon>
        <taxon>Macrosiphum</taxon>
    </lineage>
</organism>